<dbReference type="AlphaFoldDB" id="A0A7Z0TY02"/>
<dbReference type="SMART" id="SM00342">
    <property type="entry name" value="HTH_ARAC"/>
    <property type="match status" value="1"/>
</dbReference>
<gene>
    <name evidence="5" type="ORF">H0E82_06310</name>
</gene>
<feature type="domain" description="HTH araC/xylS-type" evidence="4">
    <location>
        <begin position="174"/>
        <end position="271"/>
    </location>
</feature>
<organism evidence="5 6">
    <name type="scientific">Luteimonas deserti</name>
    <dbReference type="NCBI Taxonomy" id="2752306"/>
    <lineage>
        <taxon>Bacteria</taxon>
        <taxon>Pseudomonadati</taxon>
        <taxon>Pseudomonadota</taxon>
        <taxon>Gammaproteobacteria</taxon>
        <taxon>Lysobacterales</taxon>
        <taxon>Lysobacteraceae</taxon>
        <taxon>Luteimonas</taxon>
    </lineage>
</organism>
<dbReference type="InterPro" id="IPR018060">
    <property type="entry name" value="HTH_AraC"/>
</dbReference>
<dbReference type="InterPro" id="IPR032783">
    <property type="entry name" value="AraC_lig"/>
</dbReference>
<proteinExistence type="predicted"/>
<dbReference type="RefSeq" id="WP_180544596.1">
    <property type="nucleotide sequence ID" value="NZ_JACCJZ010000013.1"/>
</dbReference>
<dbReference type="SUPFAM" id="SSF51215">
    <property type="entry name" value="Regulatory protein AraC"/>
    <property type="match status" value="1"/>
</dbReference>
<evidence type="ECO:0000313" key="6">
    <source>
        <dbReference type="Proteomes" id="UP000589896"/>
    </source>
</evidence>
<dbReference type="GO" id="GO:0043565">
    <property type="term" value="F:sequence-specific DNA binding"/>
    <property type="evidence" value="ECO:0007669"/>
    <property type="project" value="InterPro"/>
</dbReference>
<protein>
    <submittedName>
        <fullName evidence="5">AraC family transcriptional regulator</fullName>
    </submittedName>
</protein>
<evidence type="ECO:0000256" key="1">
    <source>
        <dbReference type="ARBA" id="ARBA00023015"/>
    </source>
</evidence>
<keyword evidence="1" id="KW-0805">Transcription regulation</keyword>
<sequence length="275" mass="29418">MTDRLAALMAHFPMNARVFNAGALCGINTLDSDGVHGQLHLVRSGAVEVHYGGTTLSIAGPGLLLFARPTAHRFVTDPDRGADMVCAHLGFEGGADNPVAAALPEVVCLPLDEIAGAGPVLGLLFEEAFDQRCGRLALIERLFEVMMIQVLRQLMERGEVQGGLLSGLSHPRVRNALVAMHEAPADAWTLESLARAAGMSRSAFATTFVDVVGTTPGQYLQGWRVRLARQALRRGRPLKLIADEVGYGSEAALSRAFKAQTGLSPRAWKTRQSVA</sequence>
<dbReference type="InterPro" id="IPR037923">
    <property type="entry name" value="HTH-like"/>
</dbReference>
<dbReference type="Proteomes" id="UP000589896">
    <property type="component" value="Unassembled WGS sequence"/>
</dbReference>
<dbReference type="PANTHER" id="PTHR46796">
    <property type="entry name" value="HTH-TYPE TRANSCRIPTIONAL ACTIVATOR RHAS-RELATED"/>
    <property type="match status" value="1"/>
</dbReference>
<dbReference type="EMBL" id="JACCJZ010000013">
    <property type="protein sequence ID" value="NYZ62375.1"/>
    <property type="molecule type" value="Genomic_DNA"/>
</dbReference>
<dbReference type="InterPro" id="IPR050204">
    <property type="entry name" value="AraC_XylS_family_regulators"/>
</dbReference>
<name>A0A7Z0TY02_9GAMM</name>
<dbReference type="Pfam" id="PF12833">
    <property type="entry name" value="HTH_18"/>
    <property type="match status" value="1"/>
</dbReference>
<keyword evidence="6" id="KW-1185">Reference proteome</keyword>
<accession>A0A7Z0TY02</accession>
<dbReference type="Pfam" id="PF12852">
    <property type="entry name" value="Cupin_6"/>
    <property type="match status" value="1"/>
</dbReference>
<dbReference type="SUPFAM" id="SSF46689">
    <property type="entry name" value="Homeodomain-like"/>
    <property type="match status" value="2"/>
</dbReference>
<evidence type="ECO:0000256" key="2">
    <source>
        <dbReference type="ARBA" id="ARBA00023125"/>
    </source>
</evidence>
<dbReference type="InterPro" id="IPR009057">
    <property type="entry name" value="Homeodomain-like_sf"/>
</dbReference>
<evidence type="ECO:0000259" key="4">
    <source>
        <dbReference type="PROSITE" id="PS01124"/>
    </source>
</evidence>
<evidence type="ECO:0000256" key="3">
    <source>
        <dbReference type="ARBA" id="ARBA00023163"/>
    </source>
</evidence>
<comment type="caution">
    <text evidence="5">The sequence shown here is derived from an EMBL/GenBank/DDBJ whole genome shotgun (WGS) entry which is preliminary data.</text>
</comment>
<dbReference type="PANTHER" id="PTHR46796:SF7">
    <property type="entry name" value="ARAC FAMILY TRANSCRIPTIONAL REGULATOR"/>
    <property type="match status" value="1"/>
</dbReference>
<dbReference type="Gene3D" id="1.10.10.60">
    <property type="entry name" value="Homeodomain-like"/>
    <property type="match status" value="2"/>
</dbReference>
<reference evidence="5 6" key="1">
    <citation type="submission" date="2020-07" db="EMBL/GenBank/DDBJ databases">
        <title>isolation of Luteimonas sp. SJ-16.</title>
        <authorList>
            <person name="Huang X.-X."/>
            <person name="Xu L."/>
            <person name="Sun J.-Q."/>
        </authorList>
    </citation>
    <scope>NUCLEOTIDE SEQUENCE [LARGE SCALE GENOMIC DNA]</scope>
    <source>
        <strain evidence="5 6">SJ-16</strain>
    </source>
</reference>
<dbReference type="PROSITE" id="PS01124">
    <property type="entry name" value="HTH_ARAC_FAMILY_2"/>
    <property type="match status" value="1"/>
</dbReference>
<keyword evidence="2" id="KW-0238">DNA-binding</keyword>
<evidence type="ECO:0000313" key="5">
    <source>
        <dbReference type="EMBL" id="NYZ62375.1"/>
    </source>
</evidence>
<dbReference type="GO" id="GO:0003700">
    <property type="term" value="F:DNA-binding transcription factor activity"/>
    <property type="evidence" value="ECO:0007669"/>
    <property type="project" value="InterPro"/>
</dbReference>
<keyword evidence="3" id="KW-0804">Transcription</keyword>